<dbReference type="RefSeq" id="WP_255036738.1">
    <property type="nucleotide sequence ID" value="NZ_RJUF01000018.1"/>
</dbReference>
<dbReference type="CDD" id="cd06558">
    <property type="entry name" value="crotonase-like"/>
    <property type="match status" value="1"/>
</dbReference>
<protein>
    <submittedName>
        <fullName evidence="2">Enoyl-CoA hydratase/isomerase family protein</fullName>
    </submittedName>
</protein>
<name>A0AAE3H2U2_9BACT</name>
<dbReference type="EMBL" id="RJUF01000018">
    <property type="protein sequence ID" value="MCP9762959.1"/>
    <property type="molecule type" value="Genomic_DNA"/>
</dbReference>
<evidence type="ECO:0000256" key="1">
    <source>
        <dbReference type="ARBA" id="ARBA00005254"/>
    </source>
</evidence>
<accession>A0AAE3H2U2</accession>
<proteinExistence type="inferred from homology"/>
<dbReference type="Pfam" id="PF00378">
    <property type="entry name" value="ECH_1"/>
    <property type="match status" value="1"/>
</dbReference>
<dbReference type="Gene3D" id="1.10.12.10">
    <property type="entry name" value="Lyase 2-enoyl-coa Hydratase, Chain A, domain 2"/>
    <property type="match status" value="1"/>
</dbReference>
<dbReference type="InterPro" id="IPR001753">
    <property type="entry name" value="Enoyl-CoA_hydra/iso"/>
</dbReference>
<sequence length="255" mass="28658">MTYNFIKTKSDNHVFTLTLARSEKRNAFTPTMINEVNHALAVANSEKEVWLVVINAEGPVFCAGMDLKIFENPELDHRNPEIDNQDISLATAISQLNKPSIAILEGDVMAGGFLIILECTYVFAKESVHFSLPEVKRGIFPFQVLGSLLKIMPQNKAMDLCISAKTFDTEEAKKLGIVYDFYSTENFNKLKANILSNAPRAISKGFEALKKLQELQENEKLSYLLETLSELKSSKDAQEGIASFFEKRAPNWLNE</sequence>
<keyword evidence="3" id="KW-1185">Reference proteome</keyword>
<dbReference type="GO" id="GO:0008300">
    <property type="term" value="P:isoprenoid catabolic process"/>
    <property type="evidence" value="ECO:0007669"/>
    <property type="project" value="TreeGrafter"/>
</dbReference>
<organism evidence="2 3">
    <name type="scientific">Lacihabitans soyangensis</name>
    <dbReference type="NCBI Taxonomy" id="869394"/>
    <lineage>
        <taxon>Bacteria</taxon>
        <taxon>Pseudomonadati</taxon>
        <taxon>Bacteroidota</taxon>
        <taxon>Cytophagia</taxon>
        <taxon>Cytophagales</taxon>
        <taxon>Leadbetterellaceae</taxon>
        <taxon>Lacihabitans</taxon>
    </lineage>
</organism>
<dbReference type="SUPFAM" id="SSF52096">
    <property type="entry name" value="ClpP/crotonase"/>
    <property type="match status" value="1"/>
</dbReference>
<evidence type="ECO:0000313" key="3">
    <source>
        <dbReference type="Proteomes" id="UP001204144"/>
    </source>
</evidence>
<dbReference type="PANTHER" id="PTHR42964">
    <property type="entry name" value="ENOYL-COA HYDRATASE"/>
    <property type="match status" value="1"/>
</dbReference>
<comment type="caution">
    <text evidence="2">The sequence shown here is derived from an EMBL/GenBank/DDBJ whole genome shotgun (WGS) entry which is preliminary data.</text>
</comment>
<dbReference type="InterPro" id="IPR014748">
    <property type="entry name" value="Enoyl-CoA_hydra_C"/>
</dbReference>
<gene>
    <name evidence="2" type="ORF">EGI31_08325</name>
</gene>
<dbReference type="Proteomes" id="UP001204144">
    <property type="component" value="Unassembled WGS sequence"/>
</dbReference>
<dbReference type="Gene3D" id="3.90.226.10">
    <property type="entry name" value="2-enoyl-CoA Hydratase, Chain A, domain 1"/>
    <property type="match status" value="1"/>
</dbReference>
<dbReference type="InterPro" id="IPR029045">
    <property type="entry name" value="ClpP/crotonase-like_dom_sf"/>
</dbReference>
<dbReference type="InterPro" id="IPR051683">
    <property type="entry name" value="Enoyl-CoA_Hydratase/Isomerase"/>
</dbReference>
<reference evidence="2 3" key="1">
    <citation type="submission" date="2018-11" db="EMBL/GenBank/DDBJ databases">
        <title>Novel bacteria species description.</title>
        <authorList>
            <person name="Han J.-H."/>
        </authorList>
    </citation>
    <scope>NUCLEOTIDE SEQUENCE [LARGE SCALE GENOMIC DNA]</scope>
    <source>
        <strain evidence="2 3">KCTC23259</strain>
    </source>
</reference>
<dbReference type="GO" id="GO:0003824">
    <property type="term" value="F:catalytic activity"/>
    <property type="evidence" value="ECO:0007669"/>
    <property type="project" value="UniProtKB-ARBA"/>
</dbReference>
<dbReference type="PANTHER" id="PTHR42964:SF1">
    <property type="entry name" value="POLYKETIDE BIOSYNTHESIS ENOYL-COA HYDRATASE PKSH-RELATED"/>
    <property type="match status" value="1"/>
</dbReference>
<comment type="similarity">
    <text evidence="1">Belongs to the enoyl-CoA hydratase/isomerase family.</text>
</comment>
<evidence type="ECO:0000313" key="2">
    <source>
        <dbReference type="EMBL" id="MCP9762959.1"/>
    </source>
</evidence>
<dbReference type="AlphaFoldDB" id="A0AAE3H2U2"/>